<organism evidence="5 6">
    <name type="scientific">Potamilus streckersoni</name>
    <dbReference type="NCBI Taxonomy" id="2493646"/>
    <lineage>
        <taxon>Eukaryota</taxon>
        <taxon>Metazoa</taxon>
        <taxon>Spiralia</taxon>
        <taxon>Lophotrochozoa</taxon>
        <taxon>Mollusca</taxon>
        <taxon>Bivalvia</taxon>
        <taxon>Autobranchia</taxon>
        <taxon>Heteroconchia</taxon>
        <taxon>Palaeoheterodonta</taxon>
        <taxon>Unionida</taxon>
        <taxon>Unionoidea</taxon>
        <taxon>Unionidae</taxon>
        <taxon>Ambleminae</taxon>
        <taxon>Lampsilini</taxon>
        <taxon>Potamilus</taxon>
    </lineage>
</organism>
<dbReference type="Pfam" id="PF13424">
    <property type="entry name" value="TPR_12"/>
    <property type="match status" value="2"/>
</dbReference>
<dbReference type="Proteomes" id="UP001195483">
    <property type="component" value="Unassembled WGS sequence"/>
</dbReference>
<dbReference type="PROSITE" id="PS50005">
    <property type="entry name" value="TPR"/>
    <property type="match status" value="1"/>
</dbReference>
<feature type="coiled-coil region" evidence="4">
    <location>
        <begin position="559"/>
        <end position="586"/>
    </location>
</feature>
<dbReference type="InterPro" id="IPR011990">
    <property type="entry name" value="TPR-like_helical_dom_sf"/>
</dbReference>
<dbReference type="SUPFAM" id="SSF48452">
    <property type="entry name" value="TPR-like"/>
    <property type="match status" value="1"/>
</dbReference>
<dbReference type="PANTHER" id="PTHR45641">
    <property type="entry name" value="TETRATRICOPEPTIDE REPEAT PROTEIN (AFU_ORTHOLOGUE AFUA_6G03870)"/>
    <property type="match status" value="1"/>
</dbReference>
<reference evidence="5" key="3">
    <citation type="submission" date="2023-05" db="EMBL/GenBank/DDBJ databases">
        <authorList>
            <person name="Smith C.H."/>
        </authorList>
    </citation>
    <scope>NUCLEOTIDE SEQUENCE</scope>
    <source>
        <strain evidence="5">CHS0354</strain>
        <tissue evidence="5">Mantle</tissue>
    </source>
</reference>
<keyword evidence="4" id="KW-0175">Coiled coil</keyword>
<evidence type="ECO:0000256" key="2">
    <source>
        <dbReference type="ARBA" id="ARBA00022803"/>
    </source>
</evidence>
<dbReference type="Gene3D" id="1.25.40.10">
    <property type="entry name" value="Tetratricopeptide repeat domain"/>
    <property type="match status" value="2"/>
</dbReference>
<evidence type="ECO:0000256" key="3">
    <source>
        <dbReference type="PROSITE-ProRule" id="PRU00339"/>
    </source>
</evidence>
<keyword evidence="1" id="KW-0677">Repeat</keyword>
<reference evidence="5" key="2">
    <citation type="journal article" date="2021" name="Genome Biol. Evol.">
        <title>Developing a high-quality reference genome for a parasitic bivalve with doubly uniparental inheritance (Bivalvia: Unionida).</title>
        <authorList>
            <person name="Smith C.H."/>
        </authorList>
    </citation>
    <scope>NUCLEOTIDE SEQUENCE</scope>
    <source>
        <strain evidence="5">CHS0354</strain>
        <tissue evidence="5">Mantle</tissue>
    </source>
</reference>
<proteinExistence type="predicted"/>
<dbReference type="PANTHER" id="PTHR45641:SF19">
    <property type="entry name" value="NEPHROCYSTIN-3"/>
    <property type="match status" value="1"/>
</dbReference>
<protein>
    <submittedName>
        <fullName evidence="5">Uncharacterized protein</fullName>
    </submittedName>
</protein>
<evidence type="ECO:0000256" key="1">
    <source>
        <dbReference type="ARBA" id="ARBA00022737"/>
    </source>
</evidence>
<gene>
    <name evidence="5" type="ORF">CHS0354_012439</name>
</gene>
<dbReference type="InterPro" id="IPR019734">
    <property type="entry name" value="TPR_rpt"/>
</dbReference>
<evidence type="ECO:0000256" key="4">
    <source>
        <dbReference type="SAM" id="Coils"/>
    </source>
</evidence>
<comment type="caution">
    <text evidence="5">The sequence shown here is derived from an EMBL/GenBank/DDBJ whole genome shotgun (WGS) entry which is preliminary data.</text>
</comment>
<keyword evidence="6" id="KW-1185">Reference proteome</keyword>
<evidence type="ECO:0000313" key="6">
    <source>
        <dbReference type="Proteomes" id="UP001195483"/>
    </source>
</evidence>
<feature type="repeat" description="TPR" evidence="3">
    <location>
        <begin position="456"/>
        <end position="489"/>
    </location>
</feature>
<accession>A0AAE0RVK4</accession>
<dbReference type="AlphaFoldDB" id="A0AAE0RVK4"/>
<dbReference type="SMART" id="SM00028">
    <property type="entry name" value="TPR"/>
    <property type="match status" value="5"/>
</dbReference>
<sequence length="615" mass="70289">MATPSASDSSKISSLENVKDDILPNSDIMTTTAPRVRPKRNIREFAYLKDFVCYKLSEVFQQRLATLGYIPGNFNANQAKEMLGHKSVALAKDLVLIPMKRRSFISYDAKTERFDIHGILRDCLSVYVCIKNIPAVRKRYCKTFTEEIKKINRLMSTTDYADALTLFGQENPNLQKLLTEILYSPHDTYHFFIEVVSTCSNLLENFMASHCEKFYEGCLKITSAYGRPDDEALVKISFGSMLTNAKGDTIGGEKYYRQALQVLKAGPPCVKLAEVHQRLGWNLHVQGRAEESVRHLKSSFEMSQSLGNERTVLCLQSLNSLGVVNNFLGNFDDAEKYYQESIRRNRMNLEEENLERVKQKKKPLSEDELPKFGAIFNNMGIMYQQRGDNDKALYYHKKGLDIKRKVKAPTTALLVSINNVAADYSLLGRHDEAIELLKEAESIVLKEVPPNESNISTIYDTIGKVYLKSNEFSKARGYLVKAVKSRETYMASSPMYAESVMHLSQAEIGLKNYEIARNLLEKVVSMKNDVTKSMPQNSFILEALECLVEICLESNNGNIWRLRETYLELEEELKRLIRLHENKYNDKLVQHYKKRLMSIEKKVSEAVGKLNTGRI</sequence>
<evidence type="ECO:0000313" key="5">
    <source>
        <dbReference type="EMBL" id="KAK3580416.1"/>
    </source>
</evidence>
<reference evidence="5" key="1">
    <citation type="journal article" date="2021" name="Genome Biol. Evol.">
        <title>A High-Quality Reference Genome for a Parasitic Bivalve with Doubly Uniparental Inheritance (Bivalvia: Unionida).</title>
        <authorList>
            <person name="Smith C.H."/>
        </authorList>
    </citation>
    <scope>NUCLEOTIDE SEQUENCE</scope>
    <source>
        <strain evidence="5">CHS0354</strain>
    </source>
</reference>
<dbReference type="EMBL" id="JAEAOA010000754">
    <property type="protein sequence ID" value="KAK3580416.1"/>
    <property type="molecule type" value="Genomic_DNA"/>
</dbReference>
<keyword evidence="2 3" id="KW-0802">TPR repeat</keyword>
<name>A0AAE0RVK4_9BIVA</name>